<dbReference type="PANTHER" id="PTHR16096:SF8">
    <property type="entry name" value="TRAFFICKING PROTEIN PARTICLE COMPLEX SUBUNIT 14"/>
    <property type="match status" value="1"/>
</dbReference>
<evidence type="ECO:0000313" key="3">
    <source>
        <dbReference type="Proteomes" id="UP000694428"/>
    </source>
</evidence>
<keyword evidence="3" id="KW-1185">Reference proteome</keyword>
<dbReference type="Pfam" id="PF15806">
    <property type="entry name" value="TRAPP14_N"/>
    <property type="match status" value="1"/>
</dbReference>
<reference evidence="2" key="2">
    <citation type="submission" date="2025-09" db="UniProtKB">
        <authorList>
            <consortium name="Ensembl"/>
        </authorList>
    </citation>
    <scope>IDENTIFICATION</scope>
</reference>
<dbReference type="GO" id="GO:0060271">
    <property type="term" value="P:cilium assembly"/>
    <property type="evidence" value="ECO:0007669"/>
    <property type="project" value="InterPro"/>
</dbReference>
<dbReference type="PANTHER" id="PTHR16096">
    <property type="entry name" value="MICROTUBULE-ASSOCIATED PROTEIN 11"/>
    <property type="match status" value="1"/>
</dbReference>
<dbReference type="Proteomes" id="UP000694428">
    <property type="component" value="Unplaced"/>
</dbReference>
<dbReference type="InterPro" id="IPR031626">
    <property type="entry name" value="TRAPPC14"/>
</dbReference>
<dbReference type="GO" id="GO:1990071">
    <property type="term" value="C:TRAPPII protein complex"/>
    <property type="evidence" value="ECO:0007669"/>
    <property type="project" value="TreeGrafter"/>
</dbReference>
<organism evidence="2 3">
    <name type="scientific">Pavo cristatus</name>
    <name type="common">Indian peafowl</name>
    <name type="synonym">Blue peafowl</name>
    <dbReference type="NCBI Taxonomy" id="9049"/>
    <lineage>
        <taxon>Eukaryota</taxon>
        <taxon>Metazoa</taxon>
        <taxon>Chordata</taxon>
        <taxon>Craniata</taxon>
        <taxon>Vertebrata</taxon>
        <taxon>Euteleostomi</taxon>
        <taxon>Archelosauria</taxon>
        <taxon>Archosauria</taxon>
        <taxon>Dinosauria</taxon>
        <taxon>Saurischia</taxon>
        <taxon>Theropoda</taxon>
        <taxon>Coelurosauria</taxon>
        <taxon>Aves</taxon>
        <taxon>Neognathae</taxon>
        <taxon>Galloanserae</taxon>
        <taxon>Galliformes</taxon>
        <taxon>Phasianidae</taxon>
        <taxon>Phasianinae</taxon>
        <taxon>Pavo</taxon>
    </lineage>
</organism>
<name>A0A8C9FKK5_PAVCR</name>
<dbReference type="AlphaFoldDB" id="A0A8C9FKK5"/>
<evidence type="ECO:0000259" key="1">
    <source>
        <dbReference type="Pfam" id="PF15806"/>
    </source>
</evidence>
<protein>
    <recommendedName>
        <fullName evidence="1">TRAPP14 N-terminal domain-containing protein</fullName>
    </recommendedName>
</protein>
<dbReference type="Ensembl" id="ENSPSTT00000018083.1">
    <property type="protein sequence ID" value="ENSPSTP00000017252.1"/>
    <property type="gene ID" value="ENSPSTG00000012327.1"/>
</dbReference>
<dbReference type="GO" id="GO:0043014">
    <property type="term" value="F:alpha-tubulin binding"/>
    <property type="evidence" value="ECO:0007669"/>
    <property type="project" value="InterPro"/>
</dbReference>
<dbReference type="InterPro" id="IPR055453">
    <property type="entry name" value="TRAPP14_N"/>
</dbReference>
<evidence type="ECO:0000313" key="2">
    <source>
        <dbReference type="Ensembl" id="ENSPSTP00000017252.1"/>
    </source>
</evidence>
<feature type="domain" description="TRAPP14 N-terminal" evidence="1">
    <location>
        <begin position="3"/>
        <end position="86"/>
    </location>
</feature>
<proteinExistence type="predicted"/>
<sequence length="98" mass="11220">MKLLEDFSFHHSGEVPVGAFCRVTGAAPPWPCALSALEEHNFLFQLQAPERPPEDAKEGLEVPLVAVIQWSTPKLPFTNSIYTHYRGYWGQWGHWGRW</sequence>
<accession>A0A8C9FKK5</accession>
<reference evidence="2" key="1">
    <citation type="submission" date="2025-08" db="UniProtKB">
        <authorList>
            <consortium name="Ensembl"/>
        </authorList>
    </citation>
    <scope>IDENTIFICATION</scope>
</reference>